<dbReference type="GO" id="GO:0006364">
    <property type="term" value="P:rRNA processing"/>
    <property type="evidence" value="ECO:0007669"/>
    <property type="project" value="InterPro"/>
</dbReference>
<accession>A0A448YIR5</accession>
<protein>
    <submittedName>
        <fullName evidence="5">DEKNAAC101566</fullName>
    </submittedName>
</protein>
<organism evidence="5 6">
    <name type="scientific">Brettanomyces naardenensis</name>
    <name type="common">Yeast</name>
    <dbReference type="NCBI Taxonomy" id="13370"/>
    <lineage>
        <taxon>Eukaryota</taxon>
        <taxon>Fungi</taxon>
        <taxon>Dikarya</taxon>
        <taxon>Ascomycota</taxon>
        <taxon>Saccharomycotina</taxon>
        <taxon>Pichiomycetes</taxon>
        <taxon>Pichiales</taxon>
        <taxon>Pichiaceae</taxon>
        <taxon>Brettanomyces</taxon>
    </lineage>
</organism>
<gene>
    <name evidence="5" type="ORF">BRENAR_LOCUS1458</name>
</gene>
<evidence type="ECO:0000313" key="5">
    <source>
        <dbReference type="EMBL" id="VEU20723.1"/>
    </source>
</evidence>
<feature type="region of interest" description="Disordered" evidence="4">
    <location>
        <begin position="406"/>
        <end position="431"/>
    </location>
</feature>
<feature type="region of interest" description="Disordered" evidence="4">
    <location>
        <begin position="443"/>
        <end position="512"/>
    </location>
</feature>
<feature type="compositionally biased region" description="Acidic residues" evidence="4">
    <location>
        <begin position="71"/>
        <end position="100"/>
    </location>
</feature>
<feature type="compositionally biased region" description="Basic and acidic residues" evidence="4">
    <location>
        <begin position="409"/>
        <end position="421"/>
    </location>
</feature>
<feature type="region of interest" description="Disordered" evidence="4">
    <location>
        <begin position="310"/>
        <end position="329"/>
    </location>
</feature>
<keyword evidence="6" id="KW-1185">Reference proteome</keyword>
<evidence type="ECO:0000256" key="3">
    <source>
        <dbReference type="ARBA" id="ARBA00023242"/>
    </source>
</evidence>
<keyword evidence="3" id="KW-0539">Nucleus</keyword>
<dbReference type="Pfam" id="PF04615">
    <property type="entry name" value="Utp14"/>
    <property type="match status" value="1"/>
</dbReference>
<feature type="region of interest" description="Disordered" evidence="4">
    <location>
        <begin position="570"/>
        <end position="600"/>
    </location>
</feature>
<evidence type="ECO:0000256" key="4">
    <source>
        <dbReference type="SAM" id="MobiDB-lite"/>
    </source>
</evidence>
<feature type="compositionally biased region" description="Basic residues" evidence="4">
    <location>
        <begin position="647"/>
        <end position="658"/>
    </location>
</feature>
<dbReference type="PANTHER" id="PTHR14150:SF12">
    <property type="entry name" value="U3 SMALL NUCLEOLAR RNA-ASSOCIATED PROTEIN 14 HOMOLOG A"/>
    <property type="match status" value="1"/>
</dbReference>
<feature type="compositionally biased region" description="Acidic residues" evidence="4">
    <location>
        <begin position="108"/>
        <end position="117"/>
    </location>
</feature>
<feature type="compositionally biased region" description="Acidic residues" evidence="4">
    <location>
        <begin position="152"/>
        <end position="194"/>
    </location>
</feature>
<feature type="compositionally biased region" description="Basic and acidic residues" evidence="4">
    <location>
        <begin position="14"/>
        <end position="24"/>
    </location>
</feature>
<keyword evidence="2" id="KW-0597">Phosphoprotein</keyword>
<feature type="compositionally biased region" description="Basic and acidic residues" evidence="4">
    <location>
        <begin position="630"/>
        <end position="646"/>
    </location>
</feature>
<dbReference type="PANTHER" id="PTHR14150">
    <property type="entry name" value="U3 SMALL NUCLEOLAR RNA-ASSOCIATED PROTEIN 14"/>
    <property type="match status" value="1"/>
</dbReference>
<evidence type="ECO:0000256" key="1">
    <source>
        <dbReference type="ARBA" id="ARBA00004604"/>
    </source>
</evidence>
<dbReference type="InterPro" id="IPR006709">
    <property type="entry name" value="SSU_processome_Utp14"/>
</dbReference>
<dbReference type="AlphaFoldDB" id="A0A448YIR5"/>
<feature type="compositionally biased region" description="Basic residues" evidence="4">
    <location>
        <begin position="1"/>
        <end position="13"/>
    </location>
</feature>
<comment type="subcellular location">
    <subcellularLocation>
        <location evidence="1">Nucleus</location>
        <location evidence="1">Nucleolus</location>
    </subcellularLocation>
</comment>
<feature type="region of interest" description="Disordered" evidence="4">
    <location>
        <begin position="725"/>
        <end position="773"/>
    </location>
</feature>
<dbReference type="Proteomes" id="UP000290900">
    <property type="component" value="Unassembled WGS sequence"/>
</dbReference>
<feature type="region of interest" description="Disordered" evidence="4">
    <location>
        <begin position="1"/>
        <end position="51"/>
    </location>
</feature>
<feature type="compositionally biased region" description="Basic and acidic residues" evidence="4">
    <location>
        <begin position="579"/>
        <end position="588"/>
    </location>
</feature>
<feature type="compositionally biased region" description="Basic residues" evidence="4">
    <location>
        <begin position="760"/>
        <end position="771"/>
    </location>
</feature>
<reference evidence="5 6" key="1">
    <citation type="submission" date="2018-12" db="EMBL/GenBank/DDBJ databases">
        <authorList>
            <person name="Tiukova I."/>
            <person name="Dainat J."/>
        </authorList>
    </citation>
    <scope>NUCLEOTIDE SEQUENCE [LARGE SCALE GENOMIC DNA]</scope>
</reference>
<dbReference type="EMBL" id="CAACVR010000006">
    <property type="protein sequence ID" value="VEU20723.1"/>
    <property type="molecule type" value="Genomic_DNA"/>
</dbReference>
<dbReference type="OrthoDB" id="277439at2759"/>
<feature type="region of interest" description="Disordered" evidence="4">
    <location>
        <begin position="619"/>
        <end position="673"/>
    </location>
</feature>
<dbReference type="InParanoid" id="A0A448YIR5"/>
<feature type="region of interest" description="Disordered" evidence="4">
    <location>
        <begin position="69"/>
        <end position="199"/>
    </location>
</feature>
<sequence length="865" mass="99634">MGRKNRTKSKSHRTRTDSRRRALDAYELATAEGDKGRDDSEEEIDSNQRIDSKYGDTVIDARSFLKGMNEEGLEIESFKDEEIDSDEAFGSEEESDDEDLNREKFEGDLDDDEELEYDGINSDQLLPLSAIWDRDEGAEEDKETGKGKDIVLDDSDGDDLDSSDGDEDNGDSSSDEDASDESEVDVADTFDVTDNEEHTLTNVLTKLKKELPKEPKKKVVLVNDNAEENEFSLPTQGKGLSFADMMVGDEQEPLLLGDEGASSSSAFDVPLPQSIEKRQERKAAYEIQKDEVDKWKDLVRSNRQAEVLKFGPDKVTHAPTSSFTPTEKPINELESKIDEVLKASNMESKKTEDMFEKIESAKISKEDLIKRTNELRLMRELMYRGQKDSKRLKKIKSKAYRRIKRKERIKNEKLVNEAEGRESDEDAEEASYERIKERMTLKHKNTSDWAKKMIKSGMSKDSKNRDEMEEMLRRSESLRKKQMGRKDEEDSDEYDERDVSDIEKEEEIEVEKSKLGKGVLAMDFMVAAAERERKSNLEEIERMRNLEEGEEVEDNGINLKMNGGRRVYTPSAAIASRKMKQEEEKMKEEESEDKVTGLSKKLRKKNKVINDDVNPWFEDATSVHKSSKVHVIDEKSSKLEKSAAKIEKKKNKRSRGKRSRDDDDDDLEIVSENTLNIVDVKKQRLEGEEEYEGEGDKEEDIRVFKQKDLIREAFAGDEVIEEEFEAEKREVEGMEDDKEEVDEGMPGWGSWGGFDEGDKKKRKGKGRRKAEKKIVRGVVSKDQRMDKGKKNVIINERVNKKNAKYLADKVPYPFKTWEQYERSLRTPIGQDWNSRHSFQKMTMPRVLAKFGDVIDPMKKDAYKQS</sequence>
<feature type="region of interest" description="Disordered" evidence="4">
    <location>
        <begin position="255"/>
        <end position="274"/>
    </location>
</feature>
<dbReference type="GO" id="GO:0032040">
    <property type="term" value="C:small-subunit processome"/>
    <property type="evidence" value="ECO:0007669"/>
    <property type="project" value="InterPro"/>
</dbReference>
<evidence type="ECO:0000313" key="6">
    <source>
        <dbReference type="Proteomes" id="UP000290900"/>
    </source>
</evidence>
<feature type="compositionally biased region" description="Acidic residues" evidence="4">
    <location>
        <begin position="733"/>
        <end position="743"/>
    </location>
</feature>
<dbReference type="FunCoup" id="A0A448YIR5">
    <property type="interactions" value="826"/>
</dbReference>
<feature type="compositionally biased region" description="Basic and acidic residues" evidence="4">
    <location>
        <begin position="458"/>
        <end position="488"/>
    </location>
</feature>
<name>A0A448YIR5_BRENA</name>
<dbReference type="STRING" id="13370.A0A448YIR5"/>
<evidence type="ECO:0000256" key="2">
    <source>
        <dbReference type="ARBA" id="ARBA00022553"/>
    </source>
</evidence>
<proteinExistence type="predicted"/>